<sequence length="181" mass="20220">MNTGRSLGNCYDLLGRAERFRPDGGGGGTWVWDDPTMAGDFVEQMEQDVLPFLRSLDTTEAALGFIKSHIRSSGHRGWHWWIIATIALGELDDARAIWPEYGGSHPAPDPDAPLPSWETEEGRWARYGEIGPPLLADDRAALARILHRWEAENVRGTAIEPYWTPTPFPLEEDAEPEQISA</sequence>
<gene>
    <name evidence="1" type="ORF">MOX02_00480</name>
</gene>
<evidence type="ECO:0000313" key="1">
    <source>
        <dbReference type="EMBL" id="GEP02010.1"/>
    </source>
</evidence>
<comment type="caution">
    <text evidence="1">The sequence shown here is derived from an EMBL/GenBank/DDBJ whole genome shotgun (WGS) entry which is preliminary data.</text>
</comment>
<dbReference type="Proteomes" id="UP000321960">
    <property type="component" value="Unassembled WGS sequence"/>
</dbReference>
<name>A0A512IWB3_9HYPH</name>
<organism evidence="1 2">
    <name type="scientific">Methylobacterium oxalidis</name>
    <dbReference type="NCBI Taxonomy" id="944322"/>
    <lineage>
        <taxon>Bacteria</taxon>
        <taxon>Pseudomonadati</taxon>
        <taxon>Pseudomonadota</taxon>
        <taxon>Alphaproteobacteria</taxon>
        <taxon>Hyphomicrobiales</taxon>
        <taxon>Methylobacteriaceae</taxon>
        <taxon>Methylobacterium</taxon>
    </lineage>
</organism>
<protein>
    <submittedName>
        <fullName evidence="1">Uncharacterized protein</fullName>
    </submittedName>
</protein>
<reference evidence="1 2" key="1">
    <citation type="submission" date="2019-07" db="EMBL/GenBank/DDBJ databases">
        <title>Whole genome shotgun sequence of Methylobacterium oxalidis NBRC 107715.</title>
        <authorList>
            <person name="Hosoyama A."/>
            <person name="Uohara A."/>
            <person name="Ohji S."/>
            <person name="Ichikawa N."/>
        </authorList>
    </citation>
    <scope>NUCLEOTIDE SEQUENCE [LARGE SCALE GENOMIC DNA]</scope>
    <source>
        <strain evidence="1 2">NBRC 107715</strain>
    </source>
</reference>
<evidence type="ECO:0000313" key="2">
    <source>
        <dbReference type="Proteomes" id="UP000321960"/>
    </source>
</evidence>
<proteinExistence type="predicted"/>
<dbReference type="AlphaFoldDB" id="A0A512IWB3"/>
<dbReference type="EMBL" id="BJZU01000002">
    <property type="protein sequence ID" value="GEP02010.1"/>
    <property type="molecule type" value="Genomic_DNA"/>
</dbReference>
<accession>A0A512IWB3</accession>